<organism evidence="3">
    <name type="scientific">marine sediment metagenome</name>
    <dbReference type="NCBI Taxonomy" id="412755"/>
    <lineage>
        <taxon>unclassified sequences</taxon>
        <taxon>metagenomes</taxon>
        <taxon>ecological metagenomes</taxon>
    </lineage>
</organism>
<protein>
    <recommendedName>
        <fullName evidence="4">Cohesin domain-containing protein</fullName>
    </recommendedName>
</protein>
<proteinExistence type="predicted"/>
<gene>
    <name evidence="3" type="ORF">S01H1_19654</name>
</gene>
<sequence>PDQALYDHGTVVSLTALPDSGYHFTDWGGDLSGSTNPENLTMDSDKSVTANFSIDTYTITATAGVGGTITPSGAVSVDSGADQAFTIAADSGYHILAVLVDGVSQGTIGSYTFTNVVANHTIEASFEEDLAAVIASVADASGFPGQTAIPVTISVSDIGTREIYGIDLTLTYDDSLIQATGVNLGSLTSGWGLFSNTATSGQVTIALYGTTALPAGGGNLAEVSFDVLATAGAGSVGALVLTQADFEEVPADGVSNGSFTISSAPTYTITATAGVGGTITPSGAVTVLETADQAFTIAADT</sequence>
<accession>X0TQJ3</accession>
<evidence type="ECO:0000313" key="3">
    <source>
        <dbReference type="EMBL" id="GAF95838.1"/>
    </source>
</evidence>
<dbReference type="EMBL" id="BARS01010643">
    <property type="protein sequence ID" value="GAF95838.1"/>
    <property type="molecule type" value="Genomic_DNA"/>
</dbReference>
<dbReference type="Gene3D" id="2.60.40.680">
    <property type="match status" value="1"/>
</dbReference>
<feature type="non-terminal residue" evidence="3">
    <location>
        <position position="301"/>
    </location>
</feature>
<evidence type="ECO:0008006" key="4">
    <source>
        <dbReference type="Google" id="ProtNLM"/>
    </source>
</evidence>
<comment type="caution">
    <text evidence="3">The sequence shown here is derived from an EMBL/GenBank/DDBJ whole genome shotgun (WGS) entry which is preliminary data.</text>
</comment>
<dbReference type="InterPro" id="IPR008965">
    <property type="entry name" value="CBM2/CBM3_carb-bd_dom_sf"/>
</dbReference>
<dbReference type="InterPro" id="IPR044060">
    <property type="entry name" value="Bacterial_rp_domain"/>
</dbReference>
<dbReference type="SUPFAM" id="SSF49384">
    <property type="entry name" value="Carbohydrate-binding domain"/>
    <property type="match status" value="1"/>
</dbReference>
<feature type="domain" description="Bacterial repeat" evidence="2">
    <location>
        <begin position="57"/>
        <end position="128"/>
    </location>
</feature>
<dbReference type="Pfam" id="PF00963">
    <property type="entry name" value="Cohesin"/>
    <property type="match status" value="1"/>
</dbReference>
<feature type="domain" description="Cohesin" evidence="1">
    <location>
        <begin position="136"/>
        <end position="246"/>
    </location>
</feature>
<dbReference type="GO" id="GO:0000272">
    <property type="term" value="P:polysaccharide catabolic process"/>
    <property type="evidence" value="ECO:0007669"/>
    <property type="project" value="InterPro"/>
</dbReference>
<evidence type="ECO:0000259" key="1">
    <source>
        <dbReference type="Pfam" id="PF00963"/>
    </source>
</evidence>
<feature type="domain" description="Bacterial repeat" evidence="2">
    <location>
        <begin position="5"/>
        <end position="54"/>
    </location>
</feature>
<dbReference type="InterPro" id="IPR002102">
    <property type="entry name" value="Cohesin_dom"/>
</dbReference>
<feature type="non-terminal residue" evidence="3">
    <location>
        <position position="1"/>
    </location>
</feature>
<evidence type="ECO:0000259" key="2">
    <source>
        <dbReference type="Pfam" id="PF18998"/>
    </source>
</evidence>
<reference evidence="3" key="1">
    <citation type="journal article" date="2014" name="Front. Microbiol.">
        <title>High frequency of phylogenetically diverse reductive dehalogenase-homologous genes in deep subseafloor sedimentary metagenomes.</title>
        <authorList>
            <person name="Kawai M."/>
            <person name="Futagami T."/>
            <person name="Toyoda A."/>
            <person name="Takaki Y."/>
            <person name="Nishi S."/>
            <person name="Hori S."/>
            <person name="Arai W."/>
            <person name="Tsubouchi T."/>
            <person name="Morono Y."/>
            <person name="Uchiyama I."/>
            <person name="Ito T."/>
            <person name="Fujiyama A."/>
            <person name="Inagaki F."/>
            <person name="Takami H."/>
        </authorList>
    </citation>
    <scope>NUCLEOTIDE SEQUENCE</scope>
    <source>
        <strain evidence="3">Expedition CK06-06</strain>
    </source>
</reference>
<dbReference type="Pfam" id="PF18998">
    <property type="entry name" value="Flg_new_2"/>
    <property type="match status" value="2"/>
</dbReference>
<dbReference type="AlphaFoldDB" id="X0TQJ3"/>
<dbReference type="GO" id="GO:0030246">
    <property type="term" value="F:carbohydrate binding"/>
    <property type="evidence" value="ECO:0007669"/>
    <property type="project" value="InterPro"/>
</dbReference>
<name>X0TQJ3_9ZZZZ</name>